<evidence type="ECO:0000256" key="5">
    <source>
        <dbReference type="ARBA" id="ARBA00023136"/>
    </source>
</evidence>
<dbReference type="EMBL" id="DSJT01000041">
    <property type="protein sequence ID" value="HEF87988.1"/>
    <property type="molecule type" value="Genomic_DNA"/>
</dbReference>
<dbReference type="Gene3D" id="1.10.287.3510">
    <property type="match status" value="1"/>
</dbReference>
<gene>
    <name evidence="7" type="ORF">ENP55_06955</name>
</gene>
<name>A0A7C2BM68_9CREN</name>
<evidence type="ECO:0000313" key="7">
    <source>
        <dbReference type="EMBL" id="HEF87988.1"/>
    </source>
</evidence>
<comment type="caution">
    <text evidence="7">The sequence shown here is derived from an EMBL/GenBank/DDBJ whole genome shotgun (WGS) entry which is preliminary data.</text>
</comment>
<keyword evidence="2" id="KW-1003">Cell membrane</keyword>
<feature type="transmembrane region" description="Helical" evidence="6">
    <location>
        <begin position="6"/>
        <end position="27"/>
    </location>
</feature>
<dbReference type="PANTHER" id="PTHR34583:SF2">
    <property type="entry name" value="ANTIPORTER SUBUNIT MNHC2-RELATED"/>
    <property type="match status" value="1"/>
</dbReference>
<dbReference type="PANTHER" id="PTHR34583">
    <property type="entry name" value="ANTIPORTER SUBUNIT MNHC2-RELATED"/>
    <property type="match status" value="1"/>
</dbReference>
<reference evidence="7" key="1">
    <citation type="journal article" date="2020" name="mSystems">
        <title>Genome- and Community-Level Interaction Insights into Carbon Utilization and Element Cycling Functions of Hydrothermarchaeota in Hydrothermal Sediment.</title>
        <authorList>
            <person name="Zhou Z."/>
            <person name="Liu Y."/>
            <person name="Xu W."/>
            <person name="Pan J."/>
            <person name="Luo Z.H."/>
            <person name="Li M."/>
        </authorList>
    </citation>
    <scope>NUCLEOTIDE SEQUENCE [LARGE SCALE GENOMIC DNA]</scope>
    <source>
        <strain evidence="7">SpSt-23</strain>
    </source>
</reference>
<dbReference type="InterPro" id="IPR039428">
    <property type="entry name" value="NUOK/Mnh_C1-like"/>
</dbReference>
<evidence type="ECO:0000256" key="1">
    <source>
        <dbReference type="ARBA" id="ARBA00004651"/>
    </source>
</evidence>
<keyword evidence="3 6" id="KW-0812">Transmembrane</keyword>
<dbReference type="GO" id="GO:0005886">
    <property type="term" value="C:plasma membrane"/>
    <property type="evidence" value="ECO:0007669"/>
    <property type="project" value="UniProtKB-SubCell"/>
</dbReference>
<protein>
    <submittedName>
        <fullName evidence="7">Na+/H+ antiporter subunit C</fullName>
    </submittedName>
</protein>
<organism evidence="7">
    <name type="scientific">Thermosphaera aggregans</name>
    <dbReference type="NCBI Taxonomy" id="54254"/>
    <lineage>
        <taxon>Archaea</taxon>
        <taxon>Thermoproteota</taxon>
        <taxon>Thermoprotei</taxon>
        <taxon>Desulfurococcales</taxon>
        <taxon>Desulfurococcaceae</taxon>
        <taxon>Thermosphaera</taxon>
    </lineage>
</organism>
<evidence type="ECO:0000256" key="3">
    <source>
        <dbReference type="ARBA" id="ARBA00022692"/>
    </source>
</evidence>
<feature type="transmembrane region" description="Helical" evidence="6">
    <location>
        <begin position="36"/>
        <end position="58"/>
    </location>
</feature>
<dbReference type="Pfam" id="PF00420">
    <property type="entry name" value="Oxidored_q2"/>
    <property type="match status" value="1"/>
</dbReference>
<dbReference type="InterPro" id="IPR050601">
    <property type="entry name" value="CPA3_antiporter_subunitC"/>
</dbReference>
<sequence>MSEDVFTWSLILIMLFTNTLLSIYGIVYRRSLTKKLIALTILSDTANVLFILIGFRFVQPAVPPVLTELSLENLEYLKQHAVDPLPQALVLTGIVISMAVNALIAFGIIQAYRITGSTDARIVVKHFGEEVKGE</sequence>
<dbReference type="AlphaFoldDB" id="A0A7C2BM68"/>
<keyword evidence="5 6" id="KW-0472">Membrane</keyword>
<evidence type="ECO:0000256" key="4">
    <source>
        <dbReference type="ARBA" id="ARBA00022989"/>
    </source>
</evidence>
<keyword evidence="4 6" id="KW-1133">Transmembrane helix</keyword>
<proteinExistence type="predicted"/>
<evidence type="ECO:0000256" key="2">
    <source>
        <dbReference type="ARBA" id="ARBA00022475"/>
    </source>
</evidence>
<evidence type="ECO:0000256" key="6">
    <source>
        <dbReference type="SAM" id="Phobius"/>
    </source>
</evidence>
<accession>A0A7C2BM68</accession>
<feature type="transmembrane region" description="Helical" evidence="6">
    <location>
        <begin position="88"/>
        <end position="112"/>
    </location>
</feature>
<comment type="subcellular location">
    <subcellularLocation>
        <location evidence="1">Cell membrane</location>
        <topology evidence="1">Multi-pass membrane protein</topology>
    </subcellularLocation>
</comment>